<dbReference type="SUPFAM" id="SSF82171">
    <property type="entry name" value="DPP6 N-terminal domain-like"/>
    <property type="match status" value="1"/>
</dbReference>
<dbReference type="InterPro" id="IPR011659">
    <property type="entry name" value="WD40"/>
</dbReference>
<sequence>MKSMKIKILAAGVASLCFFGACSEAPPQGPVKVFPDAETPDIRQPSYSLTESPDGMIRIFTKENGDEAWLYEMHRTKGEWSEPKRMDLPARRRLKGASFNRQDGSLLFATDAEMPPPFKGKDLNIWRVTWDGESWGEAEPLEGEINTGANETIASVAEDGTMIYVSNRPEMDGFGYGLGEAHQDGSGEWKITRFLTDLNDIRTDDHAVITADGNRLFFYSHRSPKAGGADIWTSTRLADGTWSPPENPGAPLNSEANEFGPGLSGDGKTLFFARDGLLMQIPLDQVLEGEPVR</sequence>
<dbReference type="Proteomes" id="UP000024816">
    <property type="component" value="Unassembled WGS sequence"/>
</dbReference>
<evidence type="ECO:0000313" key="3">
    <source>
        <dbReference type="Proteomes" id="UP000024816"/>
    </source>
</evidence>
<dbReference type="Pfam" id="PF07676">
    <property type="entry name" value="PD40"/>
    <property type="match status" value="2"/>
</dbReference>
<dbReference type="EMBL" id="ARYJ01000009">
    <property type="protein sequence ID" value="KCZ87191.1"/>
    <property type="molecule type" value="Genomic_DNA"/>
</dbReference>
<comment type="caution">
    <text evidence="2">The sequence shown here is derived from an EMBL/GenBank/DDBJ whole genome shotgun (WGS) entry which is preliminary data.</text>
</comment>
<gene>
    <name evidence="2" type="ORF">HJA_13355</name>
</gene>
<evidence type="ECO:0000313" key="2">
    <source>
        <dbReference type="EMBL" id="KCZ87191.1"/>
    </source>
</evidence>
<dbReference type="AlphaFoldDB" id="A0A059F9F4"/>
<evidence type="ECO:0000256" key="1">
    <source>
        <dbReference type="SAM" id="SignalP"/>
    </source>
</evidence>
<keyword evidence="1" id="KW-0732">Signal</keyword>
<proteinExistence type="predicted"/>
<dbReference type="STRING" id="1280952.HJA_13355"/>
<organism evidence="2 3">
    <name type="scientific">Hyphomonas jannaschiana VP2</name>
    <dbReference type="NCBI Taxonomy" id="1280952"/>
    <lineage>
        <taxon>Bacteria</taxon>
        <taxon>Pseudomonadati</taxon>
        <taxon>Pseudomonadota</taxon>
        <taxon>Alphaproteobacteria</taxon>
        <taxon>Hyphomonadales</taxon>
        <taxon>Hyphomonadaceae</taxon>
        <taxon>Hyphomonas</taxon>
    </lineage>
</organism>
<protein>
    <submittedName>
        <fullName evidence="2">OmpA/MotB domain-containing protein</fullName>
    </submittedName>
</protein>
<dbReference type="eggNOG" id="COG0823">
    <property type="taxonomic scope" value="Bacteria"/>
</dbReference>
<keyword evidence="3" id="KW-1185">Reference proteome</keyword>
<accession>A0A059F9F4</accession>
<dbReference type="OrthoDB" id="9809364at2"/>
<dbReference type="Gene3D" id="2.120.10.30">
    <property type="entry name" value="TolB, C-terminal domain"/>
    <property type="match status" value="1"/>
</dbReference>
<feature type="signal peptide" evidence="1">
    <location>
        <begin position="1"/>
        <end position="24"/>
    </location>
</feature>
<name>A0A059F9F4_9PROT</name>
<dbReference type="PROSITE" id="PS51257">
    <property type="entry name" value="PROKAR_LIPOPROTEIN"/>
    <property type="match status" value="1"/>
</dbReference>
<dbReference type="PATRIC" id="fig|1280952.3.peg.2672"/>
<reference evidence="2 3" key="1">
    <citation type="journal article" date="2014" name="Antonie Van Leeuwenhoek">
        <title>Hyphomonas beringensis sp. nov. and Hyphomonas chukchiensis sp. nov., isolated from surface seawater of the Bering Sea and Chukchi Sea.</title>
        <authorList>
            <person name="Li C."/>
            <person name="Lai Q."/>
            <person name="Li G."/>
            <person name="Dong C."/>
            <person name="Wang J."/>
            <person name="Liao Y."/>
            <person name="Shao Z."/>
        </authorList>
    </citation>
    <scope>NUCLEOTIDE SEQUENCE [LARGE SCALE GENOMIC DNA]</scope>
    <source>
        <strain evidence="2 3">VP2</strain>
    </source>
</reference>
<feature type="chain" id="PRO_5001577873" evidence="1">
    <location>
        <begin position="25"/>
        <end position="293"/>
    </location>
</feature>
<dbReference type="InterPro" id="IPR011042">
    <property type="entry name" value="6-blade_b-propeller_TolB-like"/>
</dbReference>